<evidence type="ECO:0000313" key="5">
    <source>
        <dbReference type="EMBL" id="UUX92502.1"/>
    </source>
</evidence>
<evidence type="ECO:0000256" key="3">
    <source>
        <dbReference type="ARBA" id="ARBA00023285"/>
    </source>
</evidence>
<feature type="domain" description="B12-binding" evidence="4">
    <location>
        <begin position="121"/>
        <end position="247"/>
    </location>
</feature>
<dbReference type="GO" id="GO:0031419">
    <property type="term" value="F:cobalamin binding"/>
    <property type="evidence" value="ECO:0007669"/>
    <property type="project" value="InterPro"/>
</dbReference>
<dbReference type="InterPro" id="IPR036594">
    <property type="entry name" value="Meth_synthase_dom"/>
</dbReference>
<dbReference type="Pfam" id="PF02607">
    <property type="entry name" value="B12-binding_2"/>
    <property type="match status" value="1"/>
</dbReference>
<dbReference type="GO" id="GO:0046872">
    <property type="term" value="F:metal ion binding"/>
    <property type="evidence" value="ECO:0007669"/>
    <property type="project" value="UniProtKB-KW"/>
</dbReference>
<proteinExistence type="inferred from homology"/>
<dbReference type="SUPFAM" id="SSF47644">
    <property type="entry name" value="Methionine synthase domain"/>
    <property type="match status" value="1"/>
</dbReference>
<reference evidence="5" key="1">
    <citation type="submission" date="2022-04" db="EMBL/GenBank/DDBJ databases">
        <title>Complete genome of Methanoplanus endosymbiosus DSM 3599.</title>
        <authorList>
            <person name="Chen S.-C."/>
            <person name="You Y.-T."/>
            <person name="Zhou Y.-Z."/>
            <person name="Lai M.-C."/>
        </authorList>
    </citation>
    <scope>NUCLEOTIDE SEQUENCE</scope>
    <source>
        <strain evidence="5">DSM 3599</strain>
    </source>
</reference>
<dbReference type="KEGG" id="mend:L6E24_14400"/>
<accession>A0A9E7THB1</accession>
<evidence type="ECO:0000256" key="1">
    <source>
        <dbReference type="ARBA" id="ARBA00010854"/>
    </source>
</evidence>
<dbReference type="SMART" id="SM01018">
    <property type="entry name" value="B12-binding_2"/>
    <property type="match status" value="1"/>
</dbReference>
<dbReference type="SUPFAM" id="SSF52242">
    <property type="entry name" value="Cobalamin (vitamin B12)-binding domain"/>
    <property type="match status" value="1"/>
</dbReference>
<evidence type="ECO:0000259" key="4">
    <source>
        <dbReference type="PROSITE" id="PS51332"/>
    </source>
</evidence>
<dbReference type="GO" id="GO:0050667">
    <property type="term" value="P:homocysteine metabolic process"/>
    <property type="evidence" value="ECO:0007669"/>
    <property type="project" value="TreeGrafter"/>
</dbReference>
<dbReference type="PROSITE" id="PS51332">
    <property type="entry name" value="B12_BINDING"/>
    <property type="match status" value="1"/>
</dbReference>
<dbReference type="InterPro" id="IPR006158">
    <property type="entry name" value="Cobalamin-bd"/>
</dbReference>
<dbReference type="Proteomes" id="UP001060368">
    <property type="component" value="Chromosome"/>
</dbReference>
<keyword evidence="2" id="KW-0479">Metal-binding</keyword>
<sequence length="247" mass="27063">MGKISVLIFNYYKINLLSMRDFSAHGEGADDNKRLISPDLDSMVDALRSVDRVHADRIVKESCNSDSPVLCLEKLIVPALEEIGRLWESGELALSQVYMSGRICEEIVDTMLPPKDPQRTSHPKIGIAVIEDHHTLGKRIVASVLRAGGYEITDYGHGISAADLAETVIRDKVKIMLISALMLPAALSIKEAAAMIKEQQPDTVIIVGGAPFSFDSMLWKDVGADAMGLSAIESLELVRRYTGEVKE</sequence>
<gene>
    <name evidence="5" type="ORF">L6E24_14400</name>
</gene>
<keyword evidence="3" id="KW-0170">Cobalt</keyword>
<evidence type="ECO:0000313" key="6">
    <source>
        <dbReference type="Proteomes" id="UP001060368"/>
    </source>
</evidence>
<dbReference type="Pfam" id="PF02310">
    <property type="entry name" value="B12-binding"/>
    <property type="match status" value="1"/>
</dbReference>
<dbReference type="InterPro" id="IPR036724">
    <property type="entry name" value="Cobalamin-bd_sf"/>
</dbReference>
<dbReference type="GeneID" id="74308919"/>
<keyword evidence="6" id="KW-1185">Reference proteome</keyword>
<protein>
    <submittedName>
        <fullName evidence="5">Cobalamin-dependent protein</fullName>
    </submittedName>
</protein>
<dbReference type="AlphaFoldDB" id="A0A9E7THB1"/>
<dbReference type="EMBL" id="CP096115">
    <property type="protein sequence ID" value="UUX92502.1"/>
    <property type="molecule type" value="Genomic_DNA"/>
</dbReference>
<dbReference type="RefSeq" id="WP_257742650.1">
    <property type="nucleotide sequence ID" value="NZ_CP096115.1"/>
</dbReference>
<evidence type="ECO:0000256" key="2">
    <source>
        <dbReference type="ARBA" id="ARBA00022723"/>
    </source>
</evidence>
<dbReference type="PANTHER" id="PTHR45833:SF1">
    <property type="entry name" value="METHIONINE SYNTHASE"/>
    <property type="match status" value="1"/>
</dbReference>
<dbReference type="GO" id="GO:0046653">
    <property type="term" value="P:tetrahydrofolate metabolic process"/>
    <property type="evidence" value="ECO:0007669"/>
    <property type="project" value="TreeGrafter"/>
</dbReference>
<dbReference type="InterPro" id="IPR050554">
    <property type="entry name" value="Met_Synthase/Corrinoid"/>
</dbReference>
<dbReference type="InterPro" id="IPR003759">
    <property type="entry name" value="Cbl-bd_cap"/>
</dbReference>
<dbReference type="Gene3D" id="1.10.1240.10">
    <property type="entry name" value="Methionine synthase domain"/>
    <property type="match status" value="1"/>
</dbReference>
<dbReference type="Gene3D" id="3.40.50.280">
    <property type="entry name" value="Cobalamin-binding domain"/>
    <property type="match status" value="1"/>
</dbReference>
<comment type="similarity">
    <text evidence="1">Belongs to the methylamine corrinoid protein family.</text>
</comment>
<dbReference type="GO" id="GO:0008705">
    <property type="term" value="F:methionine synthase activity"/>
    <property type="evidence" value="ECO:0007669"/>
    <property type="project" value="TreeGrafter"/>
</dbReference>
<organism evidence="5 6">
    <name type="scientific">Methanoplanus endosymbiosus</name>
    <dbReference type="NCBI Taxonomy" id="33865"/>
    <lineage>
        <taxon>Archaea</taxon>
        <taxon>Methanobacteriati</taxon>
        <taxon>Methanobacteriota</taxon>
        <taxon>Stenosarchaea group</taxon>
        <taxon>Methanomicrobia</taxon>
        <taxon>Methanomicrobiales</taxon>
        <taxon>Methanomicrobiaceae</taxon>
        <taxon>Methanoplanus</taxon>
    </lineage>
</organism>
<dbReference type="PANTHER" id="PTHR45833">
    <property type="entry name" value="METHIONINE SYNTHASE"/>
    <property type="match status" value="1"/>
</dbReference>
<dbReference type="GO" id="GO:0005829">
    <property type="term" value="C:cytosol"/>
    <property type="evidence" value="ECO:0007669"/>
    <property type="project" value="TreeGrafter"/>
</dbReference>
<name>A0A9E7THB1_9EURY</name>